<evidence type="ECO:0000313" key="2">
    <source>
        <dbReference type="EMBL" id="KAF4620587.1"/>
    </source>
</evidence>
<accession>A0A8H4R2H4</accession>
<organism evidence="2 3">
    <name type="scientific">Agrocybe pediades</name>
    <dbReference type="NCBI Taxonomy" id="84607"/>
    <lineage>
        <taxon>Eukaryota</taxon>
        <taxon>Fungi</taxon>
        <taxon>Dikarya</taxon>
        <taxon>Basidiomycota</taxon>
        <taxon>Agaricomycotina</taxon>
        <taxon>Agaricomycetes</taxon>
        <taxon>Agaricomycetidae</taxon>
        <taxon>Agaricales</taxon>
        <taxon>Agaricineae</taxon>
        <taxon>Strophariaceae</taxon>
        <taxon>Agrocybe</taxon>
    </lineage>
</organism>
<keyword evidence="3" id="KW-1185">Reference proteome</keyword>
<dbReference type="Proteomes" id="UP000521872">
    <property type="component" value="Unassembled WGS sequence"/>
</dbReference>
<feature type="compositionally biased region" description="Polar residues" evidence="1">
    <location>
        <begin position="572"/>
        <end position="599"/>
    </location>
</feature>
<dbReference type="EMBL" id="JAACJL010000015">
    <property type="protein sequence ID" value="KAF4620587.1"/>
    <property type="molecule type" value="Genomic_DNA"/>
</dbReference>
<reference evidence="2 3" key="1">
    <citation type="submission" date="2019-12" db="EMBL/GenBank/DDBJ databases">
        <authorList>
            <person name="Floudas D."/>
            <person name="Bentzer J."/>
            <person name="Ahren D."/>
            <person name="Johansson T."/>
            <person name="Persson P."/>
            <person name="Tunlid A."/>
        </authorList>
    </citation>
    <scope>NUCLEOTIDE SEQUENCE [LARGE SCALE GENOMIC DNA]</scope>
    <source>
        <strain evidence="2 3">CBS 102.39</strain>
    </source>
</reference>
<feature type="region of interest" description="Disordered" evidence="1">
    <location>
        <begin position="696"/>
        <end position="748"/>
    </location>
</feature>
<evidence type="ECO:0000256" key="1">
    <source>
        <dbReference type="SAM" id="MobiDB-lite"/>
    </source>
</evidence>
<feature type="compositionally biased region" description="Basic and acidic residues" evidence="1">
    <location>
        <begin position="718"/>
        <end position="733"/>
    </location>
</feature>
<comment type="caution">
    <text evidence="2">The sequence shown here is derived from an EMBL/GenBank/DDBJ whole genome shotgun (WGS) entry which is preliminary data.</text>
</comment>
<proteinExistence type="predicted"/>
<feature type="region of interest" description="Disordered" evidence="1">
    <location>
        <begin position="167"/>
        <end position="200"/>
    </location>
</feature>
<feature type="compositionally biased region" description="Polar residues" evidence="1">
    <location>
        <begin position="619"/>
        <end position="638"/>
    </location>
</feature>
<protein>
    <submittedName>
        <fullName evidence="2">Uncharacterized protein</fullName>
    </submittedName>
</protein>
<feature type="region of interest" description="Disordered" evidence="1">
    <location>
        <begin position="615"/>
        <end position="638"/>
    </location>
</feature>
<sequence length="748" mass="82403">MSSRSSAKRYVSRGSQTDLVPFLCETQPPTPILAAVDLLPSSFPGDALGPPALDVTSFGPAYTQPQGLLPMKRTQKPSGLGLKYSSLSTASGPASRRIVSLPTISSSPQMLHTSATRQTRVVSMPETCLRRDEVYRKYFHTRQPEYPFSVEDNQTILDEQLWDRLGEKPYPSSLPRTPSPPSSPDSVSTAGDGSHVRHSDGNFQVEDWATWASSPPRPIPALHGPLSLPYARCPSGAEGTVIEGQDLSHKIWGLGIGDTQTNARTKKGASTAYMPENSPLQNLVHRNSNIEFEAASQLMLPPAPQHPHDRDCVIDLSRPSTFHSGTHVHSQSRGNGYEPEPVPLFPGDKSLYSGNHNLDHLHTFNGNIWLSTGGDYASALKPTNARRYQYPEEENAWKGLGIPDLATFDKGKNVSERTPNKLNKGAPVFIPGTSAFSRQGQLPVINQSLDHASSSRVEGQLYPNSFSNPLSQLWNGDMYMNTLHTPSTVSTQWSPIFALETPDLNASRLNLLTSSRSIPMYEPEVYSPLPENEEYSGKVANLPRSQRNHGPTLTDLTKLYDQDYADQFTRKPPSSQLAFKETTNSTLPGHRPNLSQQRPRSIPLAKLIQRRLSSVPEETLQNKNNQSPTVSARTSSRTLAKQLDTEMTASSNFVADTLSDLNGWYTHPLSKPVLDVAPMKEKVVVKLPRAQLAAQPQTETTRYEKSGTVSPIVHSPKNGKEKDAKAVSREVRYRRFKKGAAPNQKTIT</sequence>
<gene>
    <name evidence="2" type="ORF">D9613_000414</name>
</gene>
<feature type="region of interest" description="Disordered" evidence="1">
    <location>
        <begin position="569"/>
        <end position="600"/>
    </location>
</feature>
<name>A0A8H4R2H4_9AGAR</name>
<dbReference type="AlphaFoldDB" id="A0A8H4R2H4"/>
<evidence type="ECO:0000313" key="3">
    <source>
        <dbReference type="Proteomes" id="UP000521872"/>
    </source>
</evidence>